<proteinExistence type="predicted"/>
<feature type="region of interest" description="Disordered" evidence="1">
    <location>
        <begin position="536"/>
        <end position="557"/>
    </location>
</feature>
<comment type="caution">
    <text evidence="2">The sequence shown here is derived from an EMBL/GenBank/DDBJ whole genome shotgun (WGS) entry which is preliminary data.</text>
</comment>
<dbReference type="Gene3D" id="3.40.50.300">
    <property type="entry name" value="P-loop containing nucleotide triphosphate hydrolases"/>
    <property type="match status" value="1"/>
</dbReference>
<name>A0A918DZA2_9ACTN</name>
<evidence type="ECO:0000256" key="1">
    <source>
        <dbReference type="SAM" id="MobiDB-lite"/>
    </source>
</evidence>
<keyword evidence="3" id="KW-1185">Reference proteome</keyword>
<dbReference type="InterPro" id="IPR027417">
    <property type="entry name" value="P-loop_NTPase"/>
</dbReference>
<organism evidence="2 3">
    <name type="scientific">Wenjunlia tyrosinilytica</name>
    <dbReference type="NCBI Taxonomy" id="1544741"/>
    <lineage>
        <taxon>Bacteria</taxon>
        <taxon>Bacillati</taxon>
        <taxon>Actinomycetota</taxon>
        <taxon>Actinomycetes</taxon>
        <taxon>Kitasatosporales</taxon>
        <taxon>Streptomycetaceae</taxon>
        <taxon>Wenjunlia</taxon>
    </lineage>
</organism>
<evidence type="ECO:0008006" key="4">
    <source>
        <dbReference type="Google" id="ProtNLM"/>
    </source>
</evidence>
<evidence type="ECO:0000313" key="3">
    <source>
        <dbReference type="Proteomes" id="UP000641932"/>
    </source>
</evidence>
<gene>
    <name evidence="2" type="ORF">GCM10012280_45590</name>
</gene>
<reference evidence="2" key="1">
    <citation type="journal article" date="2014" name="Int. J. Syst. Evol. Microbiol.">
        <title>Complete genome sequence of Corynebacterium casei LMG S-19264T (=DSM 44701T), isolated from a smear-ripened cheese.</title>
        <authorList>
            <consortium name="US DOE Joint Genome Institute (JGI-PGF)"/>
            <person name="Walter F."/>
            <person name="Albersmeier A."/>
            <person name="Kalinowski J."/>
            <person name="Ruckert C."/>
        </authorList>
    </citation>
    <scope>NUCLEOTIDE SEQUENCE</scope>
    <source>
        <strain evidence="2">CGMCC 4.7201</strain>
    </source>
</reference>
<dbReference type="EMBL" id="BMMS01000020">
    <property type="protein sequence ID" value="GGO93322.1"/>
    <property type="molecule type" value="Genomic_DNA"/>
</dbReference>
<protein>
    <recommendedName>
        <fullName evidence="4">Orc1-like AAA ATPase domain-containing protein</fullName>
    </recommendedName>
</protein>
<dbReference type="Proteomes" id="UP000641932">
    <property type="component" value="Unassembled WGS sequence"/>
</dbReference>
<evidence type="ECO:0000313" key="2">
    <source>
        <dbReference type="EMBL" id="GGO93322.1"/>
    </source>
</evidence>
<accession>A0A918DZA2</accession>
<dbReference type="AlphaFoldDB" id="A0A918DZA2"/>
<sequence length="691" mass="77410">MDIAGESLAVRLGSARDRSFVGRCEELKRFGAALRGEPGAAVVFYLHGPGGMGKTALLRRFADQAGRAGRTVVHVDGQHIDPCPLAFEAMAEAAASSRDAVLLIDSFEHCRELEGWLRERFLPRLHARTVTVLAARVPPSTHWACDPSWSGTLEVSKLQPLDGGTAAALLAERGVPPEMRDAVLAFAGGHPLALSLAASVGTRTRTADSTWTPTPQVIAALLDTLVGGLPSRHHRLALHTAAHTLSTTETLLSAVVGEEHAAPTFDWLRQLPFCHTSRHGLVLDRLVAQALDRDLRWRDPQGYERMHHQAGLQLLHQARTAPEPDVIHSVRALSYLKRHGPMQRYYRHITHDPEATEEALRPGDHDAVISMTEQAEGPRSARIAQYWLHRQPQAFRLYRSTHSHRPVAFMTWLQLTAPGDELDTDPMTAAAWKHVQDRPPLRVGQHLGMVRFMIHPQAHGKLTPLTQLMQLRICAHWIRSTGLAWSFVVTPHARLWAPLLHHHGHDPLQRTPWDRTRTLTLFAHDWRTTPAQTWLDRTQPGPLHEPAPTHHTTDTPLNRSQFDHAVREALRQLHDPIALENNPLLTSGMLTHHSTDPAIALRNLISETIDTLLDNPRHTKMHAAVTTTYLKRIRTQEAAAKRLGLPYSTYRRHLAQGVQRVCELMWRMHTTTTHFDADPATVDSPWLTDHE</sequence>
<dbReference type="SUPFAM" id="SSF52540">
    <property type="entry name" value="P-loop containing nucleoside triphosphate hydrolases"/>
    <property type="match status" value="1"/>
</dbReference>
<reference evidence="2" key="2">
    <citation type="submission" date="2020-09" db="EMBL/GenBank/DDBJ databases">
        <authorList>
            <person name="Sun Q."/>
            <person name="Zhou Y."/>
        </authorList>
    </citation>
    <scope>NUCLEOTIDE SEQUENCE</scope>
    <source>
        <strain evidence="2">CGMCC 4.7201</strain>
    </source>
</reference>